<reference evidence="1" key="1">
    <citation type="journal article" date="2019" name="bioRxiv">
        <title>The Genome of the Zebra Mussel, Dreissena polymorpha: A Resource for Invasive Species Research.</title>
        <authorList>
            <person name="McCartney M.A."/>
            <person name="Auch B."/>
            <person name="Kono T."/>
            <person name="Mallez S."/>
            <person name="Zhang Y."/>
            <person name="Obille A."/>
            <person name="Becker A."/>
            <person name="Abrahante J.E."/>
            <person name="Garbe J."/>
            <person name="Badalamenti J.P."/>
            <person name="Herman A."/>
            <person name="Mangelson H."/>
            <person name="Liachko I."/>
            <person name="Sullivan S."/>
            <person name="Sone E.D."/>
            <person name="Koren S."/>
            <person name="Silverstein K.A.T."/>
            <person name="Beckman K.B."/>
            <person name="Gohl D.M."/>
        </authorList>
    </citation>
    <scope>NUCLEOTIDE SEQUENCE</scope>
    <source>
        <strain evidence="1">Duluth1</strain>
        <tissue evidence="1">Whole animal</tissue>
    </source>
</reference>
<dbReference type="Proteomes" id="UP000828390">
    <property type="component" value="Unassembled WGS sequence"/>
</dbReference>
<sequence>MRHPTKGVLHVIISNNLKLFCQALDITQAILLSKTDSVGFQKSTKEGFLNYHGMNPYLRDALQLRFADTAQGRLDSEQFT</sequence>
<gene>
    <name evidence="1" type="ORF">DPMN_159150</name>
</gene>
<dbReference type="EMBL" id="JAIWYP010000008">
    <property type="protein sequence ID" value="KAH3781323.1"/>
    <property type="molecule type" value="Genomic_DNA"/>
</dbReference>
<accession>A0A9D4IRI8</accession>
<dbReference type="AlphaFoldDB" id="A0A9D4IRI8"/>
<comment type="caution">
    <text evidence="1">The sequence shown here is derived from an EMBL/GenBank/DDBJ whole genome shotgun (WGS) entry which is preliminary data.</text>
</comment>
<reference evidence="1" key="2">
    <citation type="submission" date="2020-11" db="EMBL/GenBank/DDBJ databases">
        <authorList>
            <person name="McCartney M.A."/>
            <person name="Auch B."/>
            <person name="Kono T."/>
            <person name="Mallez S."/>
            <person name="Becker A."/>
            <person name="Gohl D.M."/>
            <person name="Silverstein K.A.T."/>
            <person name="Koren S."/>
            <person name="Bechman K.B."/>
            <person name="Herman A."/>
            <person name="Abrahante J.E."/>
            <person name="Garbe J."/>
        </authorList>
    </citation>
    <scope>NUCLEOTIDE SEQUENCE</scope>
    <source>
        <strain evidence="1">Duluth1</strain>
        <tissue evidence="1">Whole animal</tissue>
    </source>
</reference>
<name>A0A9D4IRI8_DREPO</name>
<evidence type="ECO:0000313" key="2">
    <source>
        <dbReference type="Proteomes" id="UP000828390"/>
    </source>
</evidence>
<organism evidence="1 2">
    <name type="scientific">Dreissena polymorpha</name>
    <name type="common">Zebra mussel</name>
    <name type="synonym">Mytilus polymorpha</name>
    <dbReference type="NCBI Taxonomy" id="45954"/>
    <lineage>
        <taxon>Eukaryota</taxon>
        <taxon>Metazoa</taxon>
        <taxon>Spiralia</taxon>
        <taxon>Lophotrochozoa</taxon>
        <taxon>Mollusca</taxon>
        <taxon>Bivalvia</taxon>
        <taxon>Autobranchia</taxon>
        <taxon>Heteroconchia</taxon>
        <taxon>Euheterodonta</taxon>
        <taxon>Imparidentia</taxon>
        <taxon>Neoheterodontei</taxon>
        <taxon>Myida</taxon>
        <taxon>Dreissenoidea</taxon>
        <taxon>Dreissenidae</taxon>
        <taxon>Dreissena</taxon>
    </lineage>
</organism>
<feature type="non-terminal residue" evidence="1">
    <location>
        <position position="80"/>
    </location>
</feature>
<keyword evidence="2" id="KW-1185">Reference proteome</keyword>
<protein>
    <submittedName>
        <fullName evidence="1">Uncharacterized protein</fullName>
    </submittedName>
</protein>
<evidence type="ECO:0000313" key="1">
    <source>
        <dbReference type="EMBL" id="KAH3781323.1"/>
    </source>
</evidence>
<proteinExistence type="predicted"/>